<comment type="similarity">
    <text evidence="3 7">Belongs to the flagella basal body rod proteins family.</text>
</comment>
<evidence type="ECO:0000313" key="11">
    <source>
        <dbReference type="EMBL" id="MEN7536805.1"/>
    </source>
</evidence>
<protein>
    <recommendedName>
        <fullName evidence="4 7">Flagellar hook-associated protein 1</fullName>
        <shortName evidence="7">HAP1</shortName>
    </recommendedName>
</protein>
<evidence type="ECO:0000259" key="9">
    <source>
        <dbReference type="Pfam" id="PF06429"/>
    </source>
</evidence>
<keyword evidence="11" id="KW-0969">Cilium</keyword>
<dbReference type="SUPFAM" id="SSF64518">
    <property type="entry name" value="Phase 1 flagellin"/>
    <property type="match status" value="1"/>
</dbReference>
<evidence type="ECO:0000256" key="7">
    <source>
        <dbReference type="RuleBase" id="RU362065"/>
    </source>
</evidence>
<proteinExistence type="inferred from homology"/>
<dbReference type="Pfam" id="PF06429">
    <property type="entry name" value="Flg_bbr_C"/>
    <property type="match status" value="1"/>
</dbReference>
<reference evidence="11 12" key="1">
    <citation type="submission" date="2024-05" db="EMBL/GenBank/DDBJ databases">
        <authorList>
            <person name="Park S."/>
        </authorList>
    </citation>
    <scope>NUCLEOTIDE SEQUENCE [LARGE SCALE GENOMIC DNA]</scope>
    <source>
        <strain evidence="11 12">DGU5</strain>
    </source>
</reference>
<accession>A0ABV0CVB9</accession>
<sequence length="445" mass="45326">MAADMLTVGLSGAKVARGALEITANNIANASTEGYVRRSAVASEVSASSIAMRPGDISLSGARISAIHRNADMFRQAEVRRTSSDSARAAAELNGLENIESAVEGARVYDLLVDFEASLSELAADPTDPSLRAAVMSAASNMAGSFRIANDSLDAAAKGLQFEADGEVEELNVMTGELARINLRIGRTAEGTSERATLLDQRDGLLEKLSNKVDLQTTFNAIGQVEVRAGGASGELIVQGGSTFALGTTTAADGTLTFDVGGTAVALNGGSLAGKALGLQAIADTRSSLDTLANDIMSTVNTAQGNGAALDGSGGQPLFAGTGAGDMRLAFTNGDGLATAPSGSAAGSTDASNLVALRSAFENNGHAQGVSNLVFSVSAQVAGKKVTSEALDAISSSARIALEQQSGVDLDQEAANLVRFQQAFQASSRVMQVASDIFDTLLGIR</sequence>
<feature type="domain" description="Flagellar basal-body/hook protein C-terminal" evidence="9">
    <location>
        <begin position="405"/>
        <end position="443"/>
    </location>
</feature>
<dbReference type="InterPro" id="IPR053927">
    <property type="entry name" value="FlgK_helical"/>
</dbReference>
<evidence type="ECO:0000256" key="3">
    <source>
        <dbReference type="ARBA" id="ARBA00009677"/>
    </source>
</evidence>
<dbReference type="InterPro" id="IPR010930">
    <property type="entry name" value="Flg_bb/hook_C_dom"/>
</dbReference>
<feature type="domain" description="Flagellar hook-associated protein FlgK helical" evidence="10">
    <location>
        <begin position="96"/>
        <end position="319"/>
    </location>
</feature>
<dbReference type="PANTHER" id="PTHR30033">
    <property type="entry name" value="FLAGELLAR HOOK-ASSOCIATED PROTEIN 1"/>
    <property type="match status" value="1"/>
</dbReference>
<evidence type="ECO:0000259" key="8">
    <source>
        <dbReference type="Pfam" id="PF00460"/>
    </source>
</evidence>
<evidence type="ECO:0000256" key="6">
    <source>
        <dbReference type="ARBA" id="ARBA00023143"/>
    </source>
</evidence>
<dbReference type="PRINTS" id="PR01005">
    <property type="entry name" value="FLGHOOKAP1"/>
</dbReference>
<dbReference type="Pfam" id="PF22638">
    <property type="entry name" value="FlgK_D1"/>
    <property type="match status" value="1"/>
</dbReference>
<dbReference type="InterPro" id="IPR001444">
    <property type="entry name" value="Flag_bb_rod_N"/>
</dbReference>
<gene>
    <name evidence="7 11" type="primary">flgK</name>
    <name evidence="11" type="ORF">ABDJ38_06435</name>
</gene>
<keyword evidence="6 7" id="KW-0975">Bacterial flagellum</keyword>
<dbReference type="Proteomes" id="UP001484535">
    <property type="component" value="Unassembled WGS sequence"/>
</dbReference>
<feature type="domain" description="Flagellar basal body rod protein N-terminal" evidence="8">
    <location>
        <begin position="7"/>
        <end position="35"/>
    </location>
</feature>
<dbReference type="RefSeq" id="WP_346784255.1">
    <property type="nucleotide sequence ID" value="NZ_JBDLBR010000002.1"/>
</dbReference>
<organism evidence="11 12">
    <name type="scientific">Aurantiacibacter flavus</name>
    <dbReference type="NCBI Taxonomy" id="3145232"/>
    <lineage>
        <taxon>Bacteria</taxon>
        <taxon>Pseudomonadati</taxon>
        <taxon>Pseudomonadota</taxon>
        <taxon>Alphaproteobacteria</taxon>
        <taxon>Sphingomonadales</taxon>
        <taxon>Erythrobacteraceae</taxon>
        <taxon>Aurantiacibacter</taxon>
    </lineage>
</organism>
<evidence type="ECO:0000256" key="1">
    <source>
        <dbReference type="ARBA" id="ARBA00004117"/>
    </source>
</evidence>
<evidence type="ECO:0000256" key="2">
    <source>
        <dbReference type="ARBA" id="ARBA00004613"/>
    </source>
</evidence>
<keyword evidence="11" id="KW-0966">Cell projection</keyword>
<keyword evidence="12" id="KW-1185">Reference proteome</keyword>
<dbReference type="EMBL" id="JBDLBR010000002">
    <property type="protein sequence ID" value="MEN7536805.1"/>
    <property type="molecule type" value="Genomic_DNA"/>
</dbReference>
<keyword evidence="5 7" id="KW-0964">Secreted</keyword>
<dbReference type="InterPro" id="IPR002371">
    <property type="entry name" value="FlgK"/>
</dbReference>
<evidence type="ECO:0000313" key="12">
    <source>
        <dbReference type="Proteomes" id="UP001484535"/>
    </source>
</evidence>
<evidence type="ECO:0000256" key="4">
    <source>
        <dbReference type="ARBA" id="ARBA00016244"/>
    </source>
</evidence>
<keyword evidence="11" id="KW-0282">Flagellum</keyword>
<dbReference type="PROSITE" id="PS00588">
    <property type="entry name" value="FLAGELLA_BB_ROD"/>
    <property type="match status" value="1"/>
</dbReference>
<evidence type="ECO:0000259" key="10">
    <source>
        <dbReference type="Pfam" id="PF22638"/>
    </source>
</evidence>
<dbReference type="InterPro" id="IPR019776">
    <property type="entry name" value="Flagellar_basal_body_rod_CS"/>
</dbReference>
<evidence type="ECO:0000256" key="5">
    <source>
        <dbReference type="ARBA" id="ARBA00022525"/>
    </source>
</evidence>
<dbReference type="NCBIfam" id="TIGR02492">
    <property type="entry name" value="flgK_ends"/>
    <property type="match status" value="1"/>
</dbReference>
<comment type="caution">
    <text evidence="11">The sequence shown here is derived from an EMBL/GenBank/DDBJ whole genome shotgun (WGS) entry which is preliminary data.</text>
</comment>
<name>A0ABV0CVB9_9SPHN</name>
<dbReference type="Pfam" id="PF00460">
    <property type="entry name" value="Flg_bb_rod"/>
    <property type="match status" value="1"/>
</dbReference>
<comment type="subcellular location">
    <subcellularLocation>
        <location evidence="1">Bacterial flagellum basal body</location>
    </subcellularLocation>
    <subcellularLocation>
        <location evidence="2 7">Secreted</location>
    </subcellularLocation>
</comment>